<dbReference type="Pfam" id="PF07589">
    <property type="entry name" value="PEP-CTERM"/>
    <property type="match status" value="1"/>
</dbReference>
<evidence type="ECO:0000313" key="4">
    <source>
        <dbReference type="Proteomes" id="UP000531251"/>
    </source>
</evidence>
<keyword evidence="4" id="KW-1185">Reference proteome</keyword>
<sequence>MYRTLMAAAATAAALVAVAPAQAATYFGPADMNISTAADGSISTSFGQSGITAGNFTHIYQFTLPQDGVASGSLITSAVTFNGPTDLDLTSVFFNGVQLAGFFGSGVNEFVFANAVPIKAGMQNEITINGFSRGNGSYGGQGVFVPSGVPEPAAWGMMIGGFGLAGAAMRRTRRTRVTYANA</sequence>
<dbReference type="RefSeq" id="WP_125972082.1">
    <property type="nucleotide sequence ID" value="NZ_BAAADY010000006.1"/>
</dbReference>
<evidence type="ECO:0000256" key="1">
    <source>
        <dbReference type="SAM" id="SignalP"/>
    </source>
</evidence>
<protein>
    <recommendedName>
        <fullName evidence="2">Ice-binding protein C-terminal domain-containing protein</fullName>
    </recommendedName>
</protein>
<gene>
    <name evidence="3" type="ORF">GGR89_002092</name>
</gene>
<evidence type="ECO:0000259" key="2">
    <source>
        <dbReference type="Pfam" id="PF07589"/>
    </source>
</evidence>
<dbReference type="NCBIfam" id="NF038126">
    <property type="entry name" value="PEP_CTERM_FxDxF"/>
    <property type="match status" value="1"/>
</dbReference>
<dbReference type="AlphaFoldDB" id="A0A7X5XYL7"/>
<dbReference type="Proteomes" id="UP000531251">
    <property type="component" value="Unassembled WGS sequence"/>
</dbReference>
<evidence type="ECO:0000313" key="3">
    <source>
        <dbReference type="EMBL" id="NJB97777.1"/>
    </source>
</evidence>
<accession>A0A7X5XYL7</accession>
<keyword evidence="1" id="KW-0732">Signal</keyword>
<reference evidence="3 4" key="1">
    <citation type="submission" date="2020-03" db="EMBL/GenBank/DDBJ databases">
        <title>Genomic Encyclopedia of Type Strains, Phase IV (KMG-IV): sequencing the most valuable type-strain genomes for metagenomic binning, comparative biology and taxonomic classification.</title>
        <authorList>
            <person name="Goeker M."/>
        </authorList>
    </citation>
    <scope>NUCLEOTIDE SEQUENCE [LARGE SCALE GENOMIC DNA]</scope>
    <source>
        <strain evidence="3 4">DSM 7225</strain>
    </source>
</reference>
<feature type="signal peptide" evidence="1">
    <location>
        <begin position="1"/>
        <end position="23"/>
    </location>
</feature>
<feature type="chain" id="PRO_5030866775" description="Ice-binding protein C-terminal domain-containing protein" evidence="1">
    <location>
        <begin position="24"/>
        <end position="182"/>
    </location>
</feature>
<name>A0A7X5XYL7_9SPHN</name>
<proteinExistence type="predicted"/>
<comment type="caution">
    <text evidence="3">The sequence shown here is derived from an EMBL/GenBank/DDBJ whole genome shotgun (WGS) entry which is preliminary data.</text>
</comment>
<organism evidence="3 4">
    <name type="scientific">Sphingomonas trueperi</name>
    <dbReference type="NCBI Taxonomy" id="53317"/>
    <lineage>
        <taxon>Bacteria</taxon>
        <taxon>Pseudomonadati</taxon>
        <taxon>Pseudomonadota</taxon>
        <taxon>Alphaproteobacteria</taxon>
        <taxon>Sphingomonadales</taxon>
        <taxon>Sphingomonadaceae</taxon>
        <taxon>Sphingomonas</taxon>
    </lineage>
</organism>
<dbReference type="InterPro" id="IPR013424">
    <property type="entry name" value="Ice-binding_C"/>
</dbReference>
<dbReference type="EMBL" id="JAATJB010000005">
    <property type="protein sequence ID" value="NJB97777.1"/>
    <property type="molecule type" value="Genomic_DNA"/>
</dbReference>
<dbReference type="NCBIfam" id="NF035944">
    <property type="entry name" value="PEPxxWA-CTERM"/>
    <property type="match status" value="1"/>
</dbReference>
<feature type="domain" description="Ice-binding protein C-terminal" evidence="2">
    <location>
        <begin position="149"/>
        <end position="174"/>
    </location>
</feature>